<dbReference type="Proteomes" id="UP000637819">
    <property type="component" value="Chromosome"/>
</dbReference>
<dbReference type="EC" id="2.1.1.80" evidence="2"/>
<dbReference type="RefSeq" id="WP_204747759.1">
    <property type="nucleotide sequence ID" value="NZ_CP069188.1"/>
</dbReference>
<evidence type="ECO:0000256" key="1">
    <source>
        <dbReference type="ARBA" id="ARBA00001541"/>
    </source>
</evidence>
<dbReference type="SUPFAM" id="SSF53335">
    <property type="entry name" value="S-adenosyl-L-methionine-dependent methyltransferases"/>
    <property type="match status" value="1"/>
</dbReference>
<dbReference type="Gene3D" id="1.10.155.10">
    <property type="entry name" value="Chemotaxis receptor methyltransferase CheR, N-terminal domain"/>
    <property type="match status" value="1"/>
</dbReference>
<evidence type="ECO:0000256" key="3">
    <source>
        <dbReference type="ARBA" id="ARBA00022603"/>
    </source>
</evidence>
<dbReference type="PROSITE" id="PS50123">
    <property type="entry name" value="CHER"/>
    <property type="match status" value="1"/>
</dbReference>
<proteinExistence type="predicted"/>
<dbReference type="InterPro" id="IPR036804">
    <property type="entry name" value="CheR_N_sf"/>
</dbReference>
<dbReference type="GeneID" id="62877454"/>
<evidence type="ECO:0000313" key="8">
    <source>
        <dbReference type="Proteomes" id="UP000637819"/>
    </source>
</evidence>
<keyword evidence="5" id="KW-0949">S-adenosyl-L-methionine</keyword>
<dbReference type="CDD" id="cd02440">
    <property type="entry name" value="AdoMet_MTases"/>
    <property type="match status" value="1"/>
</dbReference>
<evidence type="ECO:0000313" key="7">
    <source>
        <dbReference type="EMBL" id="QRV15158.1"/>
    </source>
</evidence>
<dbReference type="SMART" id="SM00138">
    <property type="entry name" value="MeTrc"/>
    <property type="match status" value="1"/>
</dbReference>
<dbReference type="AlphaFoldDB" id="A0A8T8E003"/>
<evidence type="ECO:0000256" key="2">
    <source>
        <dbReference type="ARBA" id="ARBA00012534"/>
    </source>
</evidence>
<gene>
    <name evidence="7" type="ORF">JMJ58_19980</name>
</gene>
<dbReference type="KEGG" id="hsal:JMJ58_19980"/>
<dbReference type="PANTHER" id="PTHR24422">
    <property type="entry name" value="CHEMOTAXIS PROTEIN METHYLTRANSFERASE"/>
    <property type="match status" value="1"/>
</dbReference>
<accession>A0A8T8E003</accession>
<dbReference type="SUPFAM" id="SSF47757">
    <property type="entry name" value="Chemotaxis receptor methyltransferase CheR, N-terminal domain"/>
    <property type="match status" value="1"/>
</dbReference>
<organism evidence="7 8">
    <name type="scientific">Haloterrigena salifodinae</name>
    <dbReference type="NCBI Taxonomy" id="2675099"/>
    <lineage>
        <taxon>Archaea</taxon>
        <taxon>Methanobacteriati</taxon>
        <taxon>Methanobacteriota</taxon>
        <taxon>Stenosarchaea group</taxon>
        <taxon>Halobacteria</taxon>
        <taxon>Halobacteriales</taxon>
        <taxon>Natrialbaceae</taxon>
        <taxon>Haloterrigena</taxon>
    </lineage>
</organism>
<feature type="domain" description="CheR-type methyltransferase" evidence="6">
    <location>
        <begin position="1"/>
        <end position="277"/>
    </location>
</feature>
<dbReference type="PRINTS" id="PR00996">
    <property type="entry name" value="CHERMTFRASE"/>
</dbReference>
<dbReference type="Gene3D" id="3.40.50.150">
    <property type="entry name" value="Vaccinia Virus protein VP39"/>
    <property type="match status" value="1"/>
</dbReference>
<evidence type="ECO:0000259" key="6">
    <source>
        <dbReference type="PROSITE" id="PS50123"/>
    </source>
</evidence>
<keyword evidence="4" id="KW-0808">Transferase</keyword>
<dbReference type="InterPro" id="IPR022642">
    <property type="entry name" value="CheR_C"/>
</dbReference>
<evidence type="ECO:0000256" key="4">
    <source>
        <dbReference type="ARBA" id="ARBA00022679"/>
    </source>
</evidence>
<dbReference type="GO" id="GO:0008983">
    <property type="term" value="F:protein-glutamate O-methyltransferase activity"/>
    <property type="evidence" value="ECO:0007669"/>
    <property type="project" value="UniProtKB-EC"/>
</dbReference>
<keyword evidence="3" id="KW-0489">Methyltransferase</keyword>
<name>A0A8T8E003_9EURY</name>
<dbReference type="GO" id="GO:0032259">
    <property type="term" value="P:methylation"/>
    <property type="evidence" value="ECO:0007669"/>
    <property type="project" value="UniProtKB-KW"/>
</dbReference>
<evidence type="ECO:0000256" key="5">
    <source>
        <dbReference type="ARBA" id="ARBA00022691"/>
    </source>
</evidence>
<dbReference type="EMBL" id="CP069188">
    <property type="protein sequence ID" value="QRV15158.1"/>
    <property type="molecule type" value="Genomic_DNA"/>
</dbReference>
<sequence>MTHTDDFDRLLSHIESRYGFATSYYADRYLRRRIRSRLSRNGLERDAYSSYLSLLEADDGAERTALLDTLSVNVTSFFRDTSVWDELRGVLETLQERRDRPLSVWSVPCSDGREPYSLAMLARESAGISSHRLSIRASDIDENALERARNGVYEQQRTSNLETELSYLDAYRSYLDCPDDRDDDLESYRVGSSIKRMVDFDRFDLITDSIGSTYDLVLCRNFFIYVDDRHHRTVLEKFADAIRPGGYLVIGKSESLTRNIENAFEPADRASRIYRRQ</sequence>
<reference evidence="7 8" key="1">
    <citation type="submission" date="2021-01" db="EMBL/GenBank/DDBJ databases">
        <title>Genome Sequence and Methylation Pattern of Haloterrigena salifodinae BOL5-1, An Extremely Halophilic Archaeon from a Bolivian Salt Mine.</title>
        <authorList>
            <person name="DasSarma P."/>
            <person name="Anton B.P."/>
            <person name="DasSarma S.L."/>
            <person name="von Ehrenheim H.A.L."/>
            <person name="Martinez F.L."/>
            <person name="Guzman D."/>
            <person name="Roberts R.J."/>
            <person name="DasSarma S."/>
        </authorList>
    </citation>
    <scope>NUCLEOTIDE SEQUENCE [LARGE SCALE GENOMIC DNA]</scope>
    <source>
        <strain evidence="7 8">BOL5-1</strain>
    </source>
</reference>
<comment type="catalytic activity">
    <reaction evidence="1">
        <text>L-glutamyl-[protein] + S-adenosyl-L-methionine = [protein]-L-glutamate 5-O-methyl ester + S-adenosyl-L-homocysteine</text>
        <dbReference type="Rhea" id="RHEA:24452"/>
        <dbReference type="Rhea" id="RHEA-COMP:10208"/>
        <dbReference type="Rhea" id="RHEA-COMP:10311"/>
        <dbReference type="ChEBI" id="CHEBI:29973"/>
        <dbReference type="ChEBI" id="CHEBI:57856"/>
        <dbReference type="ChEBI" id="CHEBI:59789"/>
        <dbReference type="ChEBI" id="CHEBI:82795"/>
        <dbReference type="EC" id="2.1.1.80"/>
    </reaction>
</comment>
<dbReference type="InterPro" id="IPR000780">
    <property type="entry name" value="CheR_MeTrfase"/>
</dbReference>
<dbReference type="InterPro" id="IPR050903">
    <property type="entry name" value="Bact_Chemotaxis_MeTrfase"/>
</dbReference>
<dbReference type="Pfam" id="PF01739">
    <property type="entry name" value="CheR"/>
    <property type="match status" value="1"/>
</dbReference>
<dbReference type="InterPro" id="IPR029063">
    <property type="entry name" value="SAM-dependent_MTases_sf"/>
</dbReference>
<dbReference type="PANTHER" id="PTHR24422:SF10">
    <property type="entry name" value="CHEMOTAXIS PROTEIN METHYLTRANSFERASE 2"/>
    <property type="match status" value="1"/>
</dbReference>
<dbReference type="OrthoDB" id="10657at2157"/>
<dbReference type="InterPro" id="IPR022641">
    <property type="entry name" value="CheR_N"/>
</dbReference>
<dbReference type="Pfam" id="PF03705">
    <property type="entry name" value="CheR_N"/>
    <property type="match status" value="1"/>
</dbReference>
<keyword evidence="8" id="KW-1185">Reference proteome</keyword>
<protein>
    <recommendedName>
        <fullName evidence="2">protein-glutamate O-methyltransferase</fullName>
        <ecNumber evidence="2">2.1.1.80</ecNumber>
    </recommendedName>
</protein>